<comment type="similarity">
    <text evidence="1">Belongs to the eukaryotic ribosomal protein eS19 family.</text>
</comment>
<keyword evidence="2 4" id="KW-0689">Ribosomal protein</keyword>
<evidence type="ECO:0000256" key="3">
    <source>
        <dbReference type="ARBA" id="ARBA00023274"/>
    </source>
</evidence>
<dbReference type="InterPro" id="IPR036390">
    <property type="entry name" value="WH_DNA-bd_sf"/>
</dbReference>
<reference evidence="4" key="1">
    <citation type="submission" date="2018-11" db="EMBL/GenBank/DDBJ databases">
        <title>Henneguya salminicola genome and transcriptome.</title>
        <authorList>
            <person name="Yahalomi D."/>
            <person name="Atkinson S.D."/>
            <person name="Neuhof M."/>
            <person name="Chang E.S."/>
            <person name="Philippe H."/>
            <person name="Cartwright P."/>
            <person name="Bartholomew J.L."/>
            <person name="Huchon D."/>
        </authorList>
    </citation>
    <scope>NUCLEOTIDE SEQUENCE</scope>
    <source>
        <strain evidence="4">Hz1</strain>
        <tissue evidence="4">Whole</tissue>
    </source>
</reference>
<evidence type="ECO:0000256" key="1">
    <source>
        <dbReference type="ARBA" id="ARBA00010014"/>
    </source>
</evidence>
<dbReference type="EMBL" id="GHBP01012709">
    <property type="protein sequence ID" value="NDJ94883.1"/>
    <property type="molecule type" value="Transcribed_RNA"/>
</dbReference>
<accession>A0A6G3MLN0</accession>
<dbReference type="FunFam" id="1.10.10.10:FF:000118">
    <property type="entry name" value="40S ribosomal protein S19"/>
    <property type="match status" value="1"/>
</dbReference>
<dbReference type="InterPro" id="IPR018277">
    <property type="entry name" value="Ribosomal_eS19_CS"/>
</dbReference>
<dbReference type="InterPro" id="IPR001266">
    <property type="entry name" value="Ribosomal_eS19"/>
</dbReference>
<dbReference type="Pfam" id="PF01090">
    <property type="entry name" value="Ribosomal_S19e"/>
    <property type="match status" value="1"/>
</dbReference>
<proteinExistence type="inferred from homology"/>
<dbReference type="PROSITE" id="PS00628">
    <property type="entry name" value="RIBOSOMAL_S19E"/>
    <property type="match status" value="1"/>
</dbReference>
<dbReference type="Gene3D" id="1.10.10.10">
    <property type="entry name" value="Winged helix-like DNA-binding domain superfamily/Winged helix DNA-binding domain"/>
    <property type="match status" value="1"/>
</dbReference>
<name>A0A6G3MLN0_HENSL</name>
<keyword evidence="3" id="KW-0687">Ribonucleoprotein</keyword>
<evidence type="ECO:0000256" key="2">
    <source>
        <dbReference type="ARBA" id="ARBA00022980"/>
    </source>
</evidence>
<sequence>MPGVRDVDQSVFVERFASVLKRKQVVEAPSFTLYCKTSHGKELAPYNKDWFFVRMAALARRLYIDSNMGVGYFKKIYGTGKRNGTRPKHHVSGSGSVARKALQALEKLNIVKIDDENGGRIMTSSGRKEMDALANKMLSKKLNSH</sequence>
<dbReference type="GO" id="GO:0006412">
    <property type="term" value="P:translation"/>
    <property type="evidence" value="ECO:0007669"/>
    <property type="project" value="InterPro"/>
</dbReference>
<evidence type="ECO:0000313" key="4">
    <source>
        <dbReference type="EMBL" id="NDJ94883.1"/>
    </source>
</evidence>
<dbReference type="SUPFAM" id="SSF46785">
    <property type="entry name" value="Winged helix' DNA-binding domain"/>
    <property type="match status" value="1"/>
</dbReference>
<organism evidence="4">
    <name type="scientific">Henneguya salminicola</name>
    <name type="common">Myxosporean</name>
    <dbReference type="NCBI Taxonomy" id="69463"/>
    <lineage>
        <taxon>Eukaryota</taxon>
        <taxon>Metazoa</taxon>
        <taxon>Cnidaria</taxon>
        <taxon>Myxozoa</taxon>
        <taxon>Myxosporea</taxon>
        <taxon>Bivalvulida</taxon>
        <taxon>Platysporina</taxon>
        <taxon>Myxobolidae</taxon>
        <taxon>Henneguya</taxon>
    </lineage>
</organism>
<dbReference type="SMART" id="SM01413">
    <property type="entry name" value="Ribosomal_S19e"/>
    <property type="match status" value="1"/>
</dbReference>
<dbReference type="OrthoDB" id="428974at2759"/>
<dbReference type="GO" id="GO:0003723">
    <property type="term" value="F:RNA binding"/>
    <property type="evidence" value="ECO:0007669"/>
    <property type="project" value="TreeGrafter"/>
</dbReference>
<dbReference type="AlphaFoldDB" id="A0A6G3MLN0"/>
<protein>
    <submittedName>
        <fullName evidence="4">40S ribosomal protein S19-1 (Trinotate prediction)</fullName>
    </submittedName>
</protein>
<dbReference type="GO" id="GO:0022627">
    <property type="term" value="C:cytosolic small ribosomal subunit"/>
    <property type="evidence" value="ECO:0007669"/>
    <property type="project" value="TreeGrafter"/>
</dbReference>
<dbReference type="PANTHER" id="PTHR11710:SF0">
    <property type="entry name" value="40S RIBOSOMAL PROTEIN S19"/>
    <property type="match status" value="1"/>
</dbReference>
<dbReference type="InterPro" id="IPR036388">
    <property type="entry name" value="WH-like_DNA-bd_sf"/>
</dbReference>
<dbReference type="GO" id="GO:0003735">
    <property type="term" value="F:structural constituent of ribosome"/>
    <property type="evidence" value="ECO:0007669"/>
    <property type="project" value="InterPro"/>
</dbReference>
<dbReference type="GO" id="GO:0000028">
    <property type="term" value="P:ribosomal small subunit assembly"/>
    <property type="evidence" value="ECO:0007669"/>
    <property type="project" value="TreeGrafter"/>
</dbReference>
<dbReference type="PANTHER" id="PTHR11710">
    <property type="entry name" value="40S RIBOSOMAL PROTEIN S19"/>
    <property type="match status" value="1"/>
</dbReference>